<reference evidence="2" key="1">
    <citation type="journal article" date="2019" name="Int. J. Syst. Evol. Microbiol.">
        <title>The Global Catalogue of Microorganisms (GCM) 10K type strain sequencing project: providing services to taxonomists for standard genome sequencing and annotation.</title>
        <authorList>
            <consortium name="The Broad Institute Genomics Platform"/>
            <consortium name="The Broad Institute Genome Sequencing Center for Infectious Disease"/>
            <person name="Wu L."/>
            <person name="Ma J."/>
        </authorList>
    </citation>
    <scope>NUCLEOTIDE SEQUENCE [LARGE SCALE GENOMIC DNA]</scope>
    <source>
        <strain evidence="2">JCM 16540</strain>
    </source>
</reference>
<evidence type="ECO:0000313" key="2">
    <source>
        <dbReference type="Proteomes" id="UP001500767"/>
    </source>
</evidence>
<comment type="caution">
    <text evidence="1">The sequence shown here is derived from an EMBL/GenBank/DDBJ whole genome shotgun (WGS) entry which is preliminary data.</text>
</comment>
<dbReference type="EMBL" id="BAAAYR010000003">
    <property type="protein sequence ID" value="GAA3568745.1"/>
    <property type="molecule type" value="Genomic_DNA"/>
</dbReference>
<evidence type="ECO:0000313" key="1">
    <source>
        <dbReference type="EMBL" id="GAA3568745.1"/>
    </source>
</evidence>
<proteinExistence type="predicted"/>
<accession>A0ABP6XKR6</accession>
<dbReference type="Proteomes" id="UP001500767">
    <property type="component" value="Unassembled WGS sequence"/>
</dbReference>
<dbReference type="SUPFAM" id="SSF117396">
    <property type="entry name" value="TM1631-like"/>
    <property type="match status" value="1"/>
</dbReference>
<dbReference type="RefSeq" id="WP_344742434.1">
    <property type="nucleotide sequence ID" value="NZ_BAAAYR010000003.1"/>
</dbReference>
<dbReference type="InterPro" id="IPR036520">
    <property type="entry name" value="UPF0759_sf"/>
</dbReference>
<dbReference type="PANTHER" id="PTHR30348">
    <property type="entry name" value="UNCHARACTERIZED PROTEIN YECE"/>
    <property type="match status" value="1"/>
</dbReference>
<dbReference type="PANTHER" id="PTHR30348:SF4">
    <property type="entry name" value="DUF72 DOMAIN-CONTAINING PROTEIN"/>
    <property type="match status" value="1"/>
</dbReference>
<keyword evidence="2" id="KW-1185">Reference proteome</keyword>
<dbReference type="InterPro" id="IPR002763">
    <property type="entry name" value="DUF72"/>
</dbReference>
<name>A0ABP6XKR6_9ACTN</name>
<protein>
    <submittedName>
        <fullName evidence="1">DUF72 domain-containing protein</fullName>
    </submittedName>
</protein>
<dbReference type="Gene3D" id="3.20.20.410">
    <property type="entry name" value="Protein of unknown function UPF0759"/>
    <property type="match status" value="1"/>
</dbReference>
<gene>
    <name evidence="1" type="ORF">GCM10022197_26340</name>
</gene>
<organism evidence="1 2">
    <name type="scientific">Microlunatus spumicola</name>
    <dbReference type="NCBI Taxonomy" id="81499"/>
    <lineage>
        <taxon>Bacteria</taxon>
        <taxon>Bacillati</taxon>
        <taxon>Actinomycetota</taxon>
        <taxon>Actinomycetes</taxon>
        <taxon>Propionibacteriales</taxon>
        <taxon>Propionibacteriaceae</taxon>
        <taxon>Microlunatus</taxon>
    </lineage>
</organism>
<dbReference type="Pfam" id="PF01904">
    <property type="entry name" value="DUF72"/>
    <property type="match status" value="1"/>
</dbReference>
<sequence>MIRVGISGWTYQPWRGTFYPAGLPVRRQLAYVAERMTSVEVNGSFYGLLRPSTYARWTTEVAPVAGDGFVFAVKGSRFITHMRKLVEPTVALANFYASGVLALAERTGPFLWQLPATFRYDEAKLAAFLEALPRTAGEAAELAARHDARVDGDRALTTTTVPDLPLRHAFEVRHESFRTPGFSALLRHHGVALVLSDNPGTWPVFDEVTAPFAYVRLHGHEELYASGYDDVALQAWAAKVRGWSDAGLDVYVYCDNDAKVRAPFDAMGLLERLAASGPGDPLPDWGE</sequence>